<organism evidence="4 5">
    <name type="scientific">Metapseudomonas lalkuanensis</name>
    <dbReference type="NCBI Taxonomy" id="2604832"/>
    <lineage>
        <taxon>Bacteria</taxon>
        <taxon>Pseudomonadati</taxon>
        <taxon>Pseudomonadota</taxon>
        <taxon>Gammaproteobacteria</taxon>
        <taxon>Pseudomonadales</taxon>
        <taxon>Pseudomonadaceae</taxon>
        <taxon>Metapseudomonas</taxon>
    </lineage>
</organism>
<feature type="binding site" evidence="3">
    <location>
        <position position="135"/>
    </location>
    <ligand>
        <name>a divalent metal cation</name>
        <dbReference type="ChEBI" id="CHEBI:60240"/>
    </ligand>
</feature>
<feature type="binding site" evidence="3">
    <location>
        <position position="139"/>
    </location>
    <ligand>
        <name>a divalent metal cation</name>
        <dbReference type="ChEBI" id="CHEBI:60240"/>
    </ligand>
</feature>
<evidence type="ECO:0000313" key="5">
    <source>
        <dbReference type="Proteomes" id="UP000327179"/>
    </source>
</evidence>
<accession>A0A5J6QK69</accession>
<dbReference type="RefSeq" id="WP_151131727.1">
    <property type="nucleotide sequence ID" value="NZ_CP043311.1"/>
</dbReference>
<evidence type="ECO:0000256" key="2">
    <source>
        <dbReference type="ARBA" id="ARBA00022723"/>
    </source>
</evidence>
<dbReference type="InterPro" id="IPR034660">
    <property type="entry name" value="DinB/YfiT-like"/>
</dbReference>
<keyword evidence="5" id="KW-1185">Reference proteome</keyword>
<comment type="similarity">
    <text evidence="1">Belongs to the DinB family.</text>
</comment>
<name>A0A5J6QK69_9GAMM</name>
<dbReference type="SUPFAM" id="SSF109854">
    <property type="entry name" value="DinB/YfiT-like putative metalloenzymes"/>
    <property type="match status" value="1"/>
</dbReference>
<dbReference type="Pfam" id="PF05163">
    <property type="entry name" value="DinB"/>
    <property type="match status" value="1"/>
</dbReference>
<evidence type="ECO:0000256" key="1">
    <source>
        <dbReference type="ARBA" id="ARBA00008635"/>
    </source>
</evidence>
<dbReference type="KEGG" id="plal:FXN65_03810"/>
<dbReference type="InterPro" id="IPR007837">
    <property type="entry name" value="DinB"/>
</dbReference>
<evidence type="ECO:0000313" key="4">
    <source>
        <dbReference type="EMBL" id="QEY61216.1"/>
    </source>
</evidence>
<protein>
    <submittedName>
        <fullName evidence="4">DUF664 domain-containing protein</fullName>
    </submittedName>
</protein>
<sequence length="167" mass="18819">MDPLARHFQHLLAYHGWAYQRLLESLGHVDDAVYRAPCGLFFGSLHGTLNHLAAVDRIWLARVRQEVPPYDRLDVEVAAGRVELATFLAQGVDAWRRHLAPLDAADLLRPLDYRNMRGEPQRRSLAEIVTHLVNHGTHHRGQASAAISAMGLETPAMDFIYFKPEPA</sequence>
<gene>
    <name evidence="4" type="ORF">FXN65_03810</name>
</gene>
<feature type="binding site" evidence="3">
    <location>
        <position position="51"/>
    </location>
    <ligand>
        <name>a divalent metal cation</name>
        <dbReference type="ChEBI" id="CHEBI:60240"/>
    </ligand>
</feature>
<reference evidence="4 5" key="1">
    <citation type="submission" date="2019-08" db="EMBL/GenBank/DDBJ databases">
        <title>Whole-genome Sequencing of e-waste polymer degrading bacterium Pseudomonas sp. strain PE08.</title>
        <authorList>
            <person name="Kirdat K."/>
            <person name="Debbarma P."/>
            <person name="Narawade N."/>
            <person name="Suyal D."/>
            <person name="Thorat V."/>
            <person name="Shouche Y."/>
            <person name="Goel R."/>
            <person name="Yadav A."/>
        </authorList>
    </citation>
    <scope>NUCLEOTIDE SEQUENCE [LARGE SCALE GENOMIC DNA]</scope>
    <source>
        <strain evidence="4 5">PE08</strain>
    </source>
</reference>
<dbReference type="AlphaFoldDB" id="A0A5J6QK69"/>
<dbReference type="GO" id="GO:0046872">
    <property type="term" value="F:metal ion binding"/>
    <property type="evidence" value="ECO:0007669"/>
    <property type="project" value="UniProtKB-KW"/>
</dbReference>
<proteinExistence type="inferred from homology"/>
<dbReference type="PANTHER" id="PTHR37302">
    <property type="entry name" value="SLR1116 PROTEIN"/>
    <property type="match status" value="1"/>
</dbReference>
<keyword evidence="2 3" id="KW-0479">Metal-binding</keyword>
<dbReference type="EMBL" id="CP043311">
    <property type="protein sequence ID" value="QEY61216.1"/>
    <property type="molecule type" value="Genomic_DNA"/>
</dbReference>
<dbReference type="PANTHER" id="PTHR37302:SF1">
    <property type="entry name" value="PROTEIN DINB"/>
    <property type="match status" value="1"/>
</dbReference>
<evidence type="ECO:0000256" key="3">
    <source>
        <dbReference type="PIRSR" id="PIRSR607837-1"/>
    </source>
</evidence>
<dbReference type="Proteomes" id="UP000327179">
    <property type="component" value="Chromosome"/>
</dbReference>
<dbReference type="Gene3D" id="1.20.120.450">
    <property type="entry name" value="dinb family like domain"/>
    <property type="match status" value="1"/>
</dbReference>